<dbReference type="AlphaFoldDB" id="A0A7N4PR99"/>
<accession>A0A7N4PR99</accession>
<dbReference type="Proteomes" id="UP000007648">
    <property type="component" value="Unassembled WGS sequence"/>
</dbReference>
<reference evidence="1" key="3">
    <citation type="submission" date="2025-09" db="UniProtKB">
        <authorList>
            <consortium name="Ensembl"/>
        </authorList>
    </citation>
    <scope>IDENTIFICATION</scope>
</reference>
<dbReference type="Ensembl" id="ENSSHAT00000033993.1">
    <property type="protein sequence ID" value="ENSSHAP00000041404.1"/>
    <property type="gene ID" value="ENSSHAG00000023955.1"/>
</dbReference>
<proteinExistence type="predicted"/>
<reference evidence="1" key="2">
    <citation type="submission" date="2025-08" db="UniProtKB">
        <authorList>
            <consortium name="Ensembl"/>
        </authorList>
    </citation>
    <scope>IDENTIFICATION</scope>
</reference>
<name>A0A7N4PR99_SARHA</name>
<dbReference type="InParanoid" id="A0A7N4PR99"/>
<sequence>MPAVHPAMDGDYAPHDPPQAGNILYSLPHLQGPLCGPSLEVSQTLTASPWEAACWILS</sequence>
<keyword evidence="2" id="KW-1185">Reference proteome</keyword>
<evidence type="ECO:0000313" key="2">
    <source>
        <dbReference type="Proteomes" id="UP000007648"/>
    </source>
</evidence>
<evidence type="ECO:0000313" key="1">
    <source>
        <dbReference type="Ensembl" id="ENSSHAP00000041404.1"/>
    </source>
</evidence>
<protein>
    <submittedName>
        <fullName evidence="1">Uncharacterized protein</fullName>
    </submittedName>
</protein>
<reference evidence="1 2" key="1">
    <citation type="journal article" date="2011" name="Proc. Natl. Acad. Sci. U.S.A.">
        <title>Genetic diversity and population structure of the endangered marsupial Sarcophilus harrisii (Tasmanian devil).</title>
        <authorList>
            <person name="Miller W."/>
            <person name="Hayes V.M."/>
            <person name="Ratan A."/>
            <person name="Petersen D.C."/>
            <person name="Wittekindt N.E."/>
            <person name="Miller J."/>
            <person name="Walenz B."/>
            <person name="Knight J."/>
            <person name="Qi J."/>
            <person name="Zhao F."/>
            <person name="Wang Q."/>
            <person name="Bedoya-Reina O.C."/>
            <person name="Katiyar N."/>
            <person name="Tomsho L.P."/>
            <person name="Kasson L.M."/>
            <person name="Hardie R.A."/>
            <person name="Woodbridge P."/>
            <person name="Tindall E.A."/>
            <person name="Bertelsen M.F."/>
            <person name="Dixon D."/>
            <person name="Pyecroft S."/>
            <person name="Helgen K.M."/>
            <person name="Lesk A.M."/>
            <person name="Pringle T.H."/>
            <person name="Patterson N."/>
            <person name="Zhang Y."/>
            <person name="Kreiss A."/>
            <person name="Woods G.M."/>
            <person name="Jones M.E."/>
            <person name="Schuster S.C."/>
        </authorList>
    </citation>
    <scope>NUCLEOTIDE SEQUENCE [LARGE SCALE GENOMIC DNA]</scope>
</reference>
<organism evidence="1 2">
    <name type="scientific">Sarcophilus harrisii</name>
    <name type="common">Tasmanian devil</name>
    <name type="synonym">Sarcophilus laniarius</name>
    <dbReference type="NCBI Taxonomy" id="9305"/>
    <lineage>
        <taxon>Eukaryota</taxon>
        <taxon>Metazoa</taxon>
        <taxon>Chordata</taxon>
        <taxon>Craniata</taxon>
        <taxon>Vertebrata</taxon>
        <taxon>Euteleostomi</taxon>
        <taxon>Mammalia</taxon>
        <taxon>Metatheria</taxon>
        <taxon>Dasyuromorphia</taxon>
        <taxon>Dasyuridae</taxon>
        <taxon>Sarcophilus</taxon>
    </lineage>
</organism>